<evidence type="ECO:0000313" key="2">
    <source>
        <dbReference type="Proteomes" id="UP001163104"/>
    </source>
</evidence>
<dbReference type="RefSeq" id="WP_263599784.1">
    <property type="nucleotide sequence ID" value="NZ_CP107027.1"/>
</dbReference>
<sequence length="102" mass="11949">MSNFKQKRKKEKALADYKAINNILDEKTREKIAKKDRARGKAPLTKGTLRERSIKDSLLASKGKVSVKTQKARRWKGWRYYEKPSEVITYSIGELERNHVKK</sequence>
<name>A0AA46SL01_CYTFI</name>
<evidence type="ECO:0000313" key="1">
    <source>
        <dbReference type="EMBL" id="UYG96744.1"/>
    </source>
</evidence>
<reference evidence="1" key="1">
    <citation type="submission" date="2022-10" db="EMBL/GenBank/DDBJ databases">
        <title>Mechanism of multi-heavy metal repair in Cytobacillus Firmus M7.</title>
        <authorList>
            <person name="Li X."/>
            <person name="Yu C."/>
        </authorList>
    </citation>
    <scope>NUCLEOTIDE SEQUENCE</scope>
    <source>
        <strain evidence="1">M7</strain>
    </source>
</reference>
<dbReference type="Proteomes" id="UP001163104">
    <property type="component" value="Chromosome"/>
</dbReference>
<gene>
    <name evidence="1" type="ORF">OD459_06860</name>
</gene>
<dbReference type="EMBL" id="CP107027">
    <property type="protein sequence ID" value="UYG96744.1"/>
    <property type="molecule type" value="Genomic_DNA"/>
</dbReference>
<organism evidence="1 2">
    <name type="scientific">Cytobacillus firmus</name>
    <name type="common">Bacillus firmus</name>
    <dbReference type="NCBI Taxonomy" id="1399"/>
    <lineage>
        <taxon>Bacteria</taxon>
        <taxon>Bacillati</taxon>
        <taxon>Bacillota</taxon>
        <taxon>Bacilli</taxon>
        <taxon>Bacillales</taxon>
        <taxon>Bacillaceae</taxon>
        <taxon>Cytobacillus</taxon>
    </lineage>
</organism>
<accession>A0AA46SL01</accession>
<dbReference type="AlphaFoldDB" id="A0AA46SL01"/>
<protein>
    <submittedName>
        <fullName evidence="1">Uncharacterized protein</fullName>
    </submittedName>
</protein>
<proteinExistence type="predicted"/>